<dbReference type="EMBL" id="PDJK01000002">
    <property type="protein sequence ID" value="PFG50167.1"/>
    <property type="molecule type" value="Genomic_DNA"/>
</dbReference>
<protein>
    <submittedName>
        <fullName evidence="1">Uncharacterized protein</fullName>
    </submittedName>
</protein>
<proteinExistence type="predicted"/>
<reference evidence="1 2" key="1">
    <citation type="submission" date="2017-10" db="EMBL/GenBank/DDBJ databases">
        <title>Sequencing the genomes of 1000 actinobacteria strains.</title>
        <authorList>
            <person name="Klenk H.-P."/>
        </authorList>
    </citation>
    <scope>NUCLEOTIDE SEQUENCE [LARGE SCALE GENOMIC DNA]</scope>
    <source>
        <strain evidence="1 2">DSM 46092</strain>
    </source>
</reference>
<accession>A0A2A9FFE4</accession>
<evidence type="ECO:0000313" key="1">
    <source>
        <dbReference type="EMBL" id="PFG50167.1"/>
    </source>
</evidence>
<sequence length="56" mass="6266">MRRRHIPEWIDEAKRRNAAMESGAVRRRHIDGAAEPGEASACRNGVRRCAPEAPLS</sequence>
<organism evidence="1 2">
    <name type="scientific">Amycolatopsis sulphurea</name>
    <dbReference type="NCBI Taxonomy" id="76022"/>
    <lineage>
        <taxon>Bacteria</taxon>
        <taxon>Bacillati</taxon>
        <taxon>Actinomycetota</taxon>
        <taxon>Actinomycetes</taxon>
        <taxon>Pseudonocardiales</taxon>
        <taxon>Pseudonocardiaceae</taxon>
        <taxon>Amycolatopsis</taxon>
    </lineage>
</organism>
<gene>
    <name evidence="1" type="ORF">ATK36_5373</name>
</gene>
<evidence type="ECO:0000313" key="2">
    <source>
        <dbReference type="Proteomes" id="UP000243542"/>
    </source>
</evidence>
<comment type="caution">
    <text evidence="1">The sequence shown here is derived from an EMBL/GenBank/DDBJ whole genome shotgun (WGS) entry which is preliminary data.</text>
</comment>
<dbReference type="Proteomes" id="UP000243542">
    <property type="component" value="Unassembled WGS sequence"/>
</dbReference>
<name>A0A2A9FFE4_9PSEU</name>
<keyword evidence="2" id="KW-1185">Reference proteome</keyword>
<dbReference type="AlphaFoldDB" id="A0A2A9FFE4"/>